<reference evidence="1" key="1">
    <citation type="submission" date="2020-03" db="EMBL/GenBank/DDBJ databases">
        <title>The deep terrestrial virosphere.</title>
        <authorList>
            <person name="Holmfeldt K."/>
            <person name="Nilsson E."/>
            <person name="Simone D."/>
            <person name="Lopez-Fernandez M."/>
            <person name="Wu X."/>
            <person name="de Brujin I."/>
            <person name="Lundin D."/>
            <person name="Andersson A."/>
            <person name="Bertilsson S."/>
            <person name="Dopson M."/>
        </authorList>
    </citation>
    <scope>NUCLEOTIDE SEQUENCE</scope>
    <source>
        <strain evidence="1">TM448A01029</strain>
        <strain evidence="2">TM448B01253</strain>
    </source>
</reference>
<dbReference type="EMBL" id="MT144091">
    <property type="protein sequence ID" value="QJA48596.1"/>
    <property type="molecule type" value="Genomic_DNA"/>
</dbReference>
<name>A0A6H1ZKZ5_9ZZZZ</name>
<proteinExistence type="predicted"/>
<evidence type="ECO:0000313" key="2">
    <source>
        <dbReference type="EMBL" id="QJH98256.1"/>
    </source>
</evidence>
<dbReference type="EMBL" id="MT144724">
    <property type="protein sequence ID" value="QJH98256.1"/>
    <property type="molecule type" value="Genomic_DNA"/>
</dbReference>
<evidence type="ECO:0000313" key="1">
    <source>
        <dbReference type="EMBL" id="QJA48596.1"/>
    </source>
</evidence>
<protein>
    <submittedName>
        <fullName evidence="1">Uncharacterized protein</fullName>
    </submittedName>
</protein>
<dbReference type="AlphaFoldDB" id="A0A6H1ZKZ5"/>
<sequence>MVVKSKEEAKANFEAAISYIPARYEAGVSKADWATPAKSAQAEKNYADGVSKAVAGKTRQKAIAGVSNEEWKSAAIAKGVPIIGDRIRLSLDKWLGKWGPMYDSVVSKVGTLPPKTTDWRANINTRLVPVVETWKRAAGKT</sequence>
<gene>
    <name evidence="1" type="ORF">TM448A01029_0024</name>
    <name evidence="2" type="ORF">TM448B01253_0002</name>
</gene>
<accession>A0A6H1ZKZ5</accession>
<organism evidence="1">
    <name type="scientific">viral metagenome</name>
    <dbReference type="NCBI Taxonomy" id="1070528"/>
    <lineage>
        <taxon>unclassified sequences</taxon>
        <taxon>metagenomes</taxon>
        <taxon>organismal metagenomes</taxon>
    </lineage>
</organism>